<protein>
    <submittedName>
        <fullName evidence="1">Uncharacterized protein</fullName>
    </submittedName>
</protein>
<evidence type="ECO:0000313" key="1">
    <source>
        <dbReference type="EMBL" id="ASN69234.1"/>
    </source>
</evidence>
<reference evidence="1" key="1">
    <citation type="submission" date="2017-06" db="EMBL/GenBank/DDBJ databases">
        <title>Novel phages from South African skin metaviromes.</title>
        <authorList>
            <person name="van Zyl L.J."/>
            <person name="Abrahams Y."/>
            <person name="Stander E.A."/>
            <person name="Kirby B.M."/>
            <person name="Clavaud C."/>
            <person name="Farcet C."/>
            <person name="Breton L."/>
            <person name="Trindade M.I."/>
        </authorList>
    </citation>
    <scope>NUCLEOTIDE SEQUENCE</scope>
</reference>
<gene>
    <name evidence="1" type="ORF">7S3_56</name>
</gene>
<sequence length="80" mass="9082">MKAEVFEVINESGSRRHFAATGFTWSSSKTALCGTRWVLTFEERHVMTKRYGGGRIDYAKKPMCKHCERELKSIQEGGPA</sequence>
<dbReference type="EMBL" id="MF417887">
    <property type="protein sequence ID" value="ASN69234.1"/>
    <property type="molecule type" value="Genomic_DNA"/>
</dbReference>
<proteinExistence type="predicted"/>
<accession>A0A2H4J2B6</accession>
<name>A0A2H4J2B6_9CAUD</name>
<organism evidence="1">
    <name type="scientific">uncultured Caudovirales phage</name>
    <dbReference type="NCBI Taxonomy" id="2100421"/>
    <lineage>
        <taxon>Viruses</taxon>
        <taxon>Duplodnaviria</taxon>
        <taxon>Heunggongvirae</taxon>
        <taxon>Uroviricota</taxon>
        <taxon>Caudoviricetes</taxon>
        <taxon>Peduoviridae</taxon>
        <taxon>Maltschvirus</taxon>
        <taxon>Maltschvirus maltsch</taxon>
    </lineage>
</organism>